<dbReference type="Proteomes" id="UP000311382">
    <property type="component" value="Unassembled WGS sequence"/>
</dbReference>
<evidence type="ECO:0000256" key="2">
    <source>
        <dbReference type="SAM" id="SignalP"/>
    </source>
</evidence>
<organism evidence="4 5">
    <name type="scientific">Rhodotorula diobovata</name>
    <dbReference type="NCBI Taxonomy" id="5288"/>
    <lineage>
        <taxon>Eukaryota</taxon>
        <taxon>Fungi</taxon>
        <taxon>Dikarya</taxon>
        <taxon>Basidiomycota</taxon>
        <taxon>Pucciniomycotina</taxon>
        <taxon>Microbotryomycetes</taxon>
        <taxon>Sporidiobolales</taxon>
        <taxon>Sporidiobolaceae</taxon>
        <taxon>Rhodotorula</taxon>
    </lineage>
</organism>
<keyword evidence="2" id="KW-0732">Signal</keyword>
<dbReference type="OrthoDB" id="5588482at2759"/>
<feature type="region of interest" description="Disordered" evidence="1">
    <location>
        <begin position="29"/>
        <end position="54"/>
    </location>
</feature>
<comment type="caution">
    <text evidence="4">The sequence shown here is derived from an EMBL/GenBank/DDBJ whole genome shotgun (WGS) entry which is preliminary data.</text>
</comment>
<protein>
    <recommendedName>
        <fullName evidence="3">DUF7729 domain-containing protein</fullName>
    </recommendedName>
</protein>
<feature type="chain" id="PRO_5022798890" description="DUF7729 domain-containing protein" evidence="2">
    <location>
        <begin position="27"/>
        <end position="417"/>
    </location>
</feature>
<evidence type="ECO:0000313" key="5">
    <source>
        <dbReference type="Proteomes" id="UP000311382"/>
    </source>
</evidence>
<keyword evidence="5" id="KW-1185">Reference proteome</keyword>
<reference evidence="4 5" key="1">
    <citation type="submission" date="2019-03" db="EMBL/GenBank/DDBJ databases">
        <title>Rhodosporidium diobovatum UCD-FST 08-225 genome sequencing, assembly, and annotation.</title>
        <authorList>
            <person name="Fakankun I.U."/>
            <person name="Fristensky B."/>
            <person name="Levin D.B."/>
        </authorList>
    </citation>
    <scope>NUCLEOTIDE SEQUENCE [LARGE SCALE GENOMIC DNA]</scope>
    <source>
        <strain evidence="4 5">UCD-FST 08-225</strain>
    </source>
</reference>
<evidence type="ECO:0000256" key="1">
    <source>
        <dbReference type="SAM" id="MobiDB-lite"/>
    </source>
</evidence>
<sequence>MLFASPTAALAAAAALALAGVHPANAQGASSSSSASSASASARSSSNSTGAPTRSTLLSPTATLLTLAPSSAASSTSTSASPASTNNPLIPSAISTKCQSFLTYLNSHPDVAACTAPLLQAVSAFHASASSDSFDAASSSAIQDALAGLCYSSPCDDALVRSLLTQFNSDCSDELANANSVVLGSYDALYVLTPLRDAVCSTDSAADWCINDIAKGEMPAGSMGANATAVVSNVASSYAAAATASIDLASSASPSPSPSSSNASAPASASASSSSNDTAPAFNLTAPVVQSVPSFSVPSILPNAATWSTTSLPFLFLSPNMSSSLLCSSCTKSILSAYVAWESRMPYALGLANSPLLSGQGDLWTATGEKCGGGFLESVAKQAGEANLTGGAAPPAGAVAHAAVVGAVVLAALALVA</sequence>
<dbReference type="EMBL" id="SOZI01000112">
    <property type="protein sequence ID" value="TNY19011.1"/>
    <property type="molecule type" value="Genomic_DNA"/>
</dbReference>
<gene>
    <name evidence="4" type="ORF">DMC30DRAFT_354596</name>
</gene>
<dbReference type="AlphaFoldDB" id="A0A5C5FTA0"/>
<feature type="signal peptide" evidence="2">
    <location>
        <begin position="1"/>
        <end position="26"/>
    </location>
</feature>
<evidence type="ECO:0000313" key="4">
    <source>
        <dbReference type="EMBL" id="TNY19011.1"/>
    </source>
</evidence>
<feature type="compositionally biased region" description="Low complexity" evidence="1">
    <location>
        <begin position="29"/>
        <end position="48"/>
    </location>
</feature>
<dbReference type="Pfam" id="PF24855">
    <property type="entry name" value="DUF7729"/>
    <property type="match status" value="1"/>
</dbReference>
<proteinExistence type="predicted"/>
<feature type="domain" description="DUF7729" evidence="3">
    <location>
        <begin position="94"/>
        <end position="213"/>
    </location>
</feature>
<evidence type="ECO:0000259" key="3">
    <source>
        <dbReference type="Pfam" id="PF24855"/>
    </source>
</evidence>
<accession>A0A5C5FTA0</accession>
<dbReference type="InterPro" id="IPR056146">
    <property type="entry name" value="DUF7729"/>
</dbReference>
<name>A0A5C5FTA0_9BASI</name>